<keyword evidence="1" id="KW-0175">Coiled coil</keyword>
<evidence type="ECO:0000256" key="2">
    <source>
        <dbReference type="SAM" id="MobiDB-lite"/>
    </source>
</evidence>
<name>A0A6L2MQV9_TANCI</name>
<feature type="compositionally biased region" description="Basic and acidic residues" evidence="2">
    <location>
        <begin position="429"/>
        <end position="445"/>
    </location>
</feature>
<reference evidence="3" key="1">
    <citation type="journal article" date="2019" name="Sci. Rep.">
        <title>Draft genome of Tanacetum cinerariifolium, the natural source of mosquito coil.</title>
        <authorList>
            <person name="Yamashiro T."/>
            <person name="Shiraishi A."/>
            <person name="Satake H."/>
            <person name="Nakayama K."/>
        </authorList>
    </citation>
    <scope>NUCLEOTIDE SEQUENCE</scope>
</reference>
<evidence type="ECO:0000313" key="3">
    <source>
        <dbReference type="EMBL" id="GEU75757.1"/>
    </source>
</evidence>
<dbReference type="AlphaFoldDB" id="A0A6L2MQV9"/>
<organism evidence="3">
    <name type="scientific">Tanacetum cinerariifolium</name>
    <name type="common">Dalmatian daisy</name>
    <name type="synonym">Chrysanthemum cinerariifolium</name>
    <dbReference type="NCBI Taxonomy" id="118510"/>
    <lineage>
        <taxon>Eukaryota</taxon>
        <taxon>Viridiplantae</taxon>
        <taxon>Streptophyta</taxon>
        <taxon>Embryophyta</taxon>
        <taxon>Tracheophyta</taxon>
        <taxon>Spermatophyta</taxon>
        <taxon>Magnoliopsida</taxon>
        <taxon>eudicotyledons</taxon>
        <taxon>Gunneridae</taxon>
        <taxon>Pentapetalae</taxon>
        <taxon>asterids</taxon>
        <taxon>campanulids</taxon>
        <taxon>Asterales</taxon>
        <taxon>Asteraceae</taxon>
        <taxon>Asteroideae</taxon>
        <taxon>Anthemideae</taxon>
        <taxon>Anthemidinae</taxon>
        <taxon>Tanacetum</taxon>
    </lineage>
</organism>
<feature type="compositionally biased region" description="Low complexity" evidence="2">
    <location>
        <begin position="221"/>
        <end position="233"/>
    </location>
</feature>
<dbReference type="EMBL" id="BKCJ010007144">
    <property type="protein sequence ID" value="GEU75757.1"/>
    <property type="molecule type" value="Genomic_DNA"/>
</dbReference>
<proteinExistence type="predicted"/>
<feature type="coiled-coil region" evidence="1">
    <location>
        <begin position="640"/>
        <end position="670"/>
    </location>
</feature>
<gene>
    <name evidence="3" type="ORF">Tci_047735</name>
</gene>
<sequence length="690" mass="76169">MGVDVRSSIDFYTKFYNSLGRAPNHCSSSIGKTRRVVIVHSRNGLRLIEIVTSSPTAENIILRNVGVGYKAASPAEESFVKSSEMLKNRENVKSRSDKGYHAVSPPYTGNYIPPKPDLMFIDKQGKSKFVDVISNIASSDVKTVVSKHKSVDVKNKGVYSTVKTKTVRKNNFSPPIIEDWNFDDKSEVEFEPKVEVEGMAKHKEIYVISSHTKKQATEVHSPSSEIPIEESIPTPSNDPLPSVKAAQAKEIANLKKRVKNLEKRIKSRPAGLRRLKKDIDQDADIALVDEAQGRMHDADMFGVDDLEGNKVFVDVRENIIKKEVSTADPVTTAGEVVTAANVKDSAAPTTATTTDVDDELTLTNTLIAIKAAKPKVISNAATTVTTAITTSRAKGKVKMIEPEKPLKKKDQIALDEEVARKLEAEMKTKMEEEERIAREKDEAAQAKEIANPKKRVKKLEKRRKSRPAGLRRLKKVGSSRQVESSEEKDSLGAQEDASKQGRSIKDIDQDAEIALVDKAQGRMHDADMFGVDDLEGNKVFVDVRENIIKKEVSTADPVTTAGEVVTTDNVKDSAAPTTATTTDVDDELTLTNTLIAIKAAKPKVISNAATTVTTAITTSRAKGKVKMIEPEKPLKKKDQIALDEEVARKLEAEMKTKMEEEERIAREKDEVSRDNVHKAHLEPFNICKID</sequence>
<feature type="compositionally biased region" description="Basic residues" evidence="2">
    <location>
        <begin position="452"/>
        <end position="477"/>
    </location>
</feature>
<comment type="caution">
    <text evidence="3">The sequence shown here is derived from an EMBL/GenBank/DDBJ whole genome shotgun (WGS) entry which is preliminary data.</text>
</comment>
<accession>A0A6L2MQV9</accession>
<feature type="region of interest" description="Disordered" evidence="2">
    <location>
        <begin position="213"/>
        <end position="239"/>
    </location>
</feature>
<protein>
    <submittedName>
        <fullName evidence="3">Uncharacterized protein</fullName>
    </submittedName>
</protein>
<feature type="compositionally biased region" description="Basic and acidic residues" evidence="2">
    <location>
        <begin position="483"/>
        <end position="505"/>
    </location>
</feature>
<feature type="region of interest" description="Disordered" evidence="2">
    <location>
        <begin position="429"/>
        <end position="505"/>
    </location>
</feature>
<evidence type="ECO:0000256" key="1">
    <source>
        <dbReference type="SAM" id="Coils"/>
    </source>
</evidence>